<gene>
    <name evidence="1" type="ORF">LS81_008540</name>
</gene>
<evidence type="ECO:0000313" key="2">
    <source>
        <dbReference type="Proteomes" id="UP000029878"/>
    </source>
</evidence>
<proteinExistence type="predicted"/>
<dbReference type="Proteomes" id="UP000029878">
    <property type="component" value="Unassembled WGS sequence"/>
</dbReference>
<sequence length="123" mass="14349">MKLWWMPINTKIENREYSSLKGSEAEKQAHLYNVGVIQMRVFLLKQWGKPNIRKSFYEISSYTALLKHNQSLLIGLITLGAKGITTIGGQGFINGQYYRNFWHTTLWNLNEFVDVQNKKILII</sequence>
<evidence type="ECO:0000313" key="1">
    <source>
        <dbReference type="EMBL" id="TLD81348.1"/>
    </source>
</evidence>
<dbReference type="AlphaFoldDB" id="A0A4U8S638"/>
<comment type="caution">
    <text evidence="1">The sequence shown here is derived from an EMBL/GenBank/DDBJ whole genome shotgun (WGS) entry which is preliminary data.</text>
</comment>
<accession>A0A4U8S638</accession>
<name>A0A4U8S638_9HELI</name>
<dbReference type="EMBL" id="JRPL02000024">
    <property type="protein sequence ID" value="TLD81348.1"/>
    <property type="molecule type" value="Genomic_DNA"/>
</dbReference>
<protein>
    <submittedName>
        <fullName evidence="1">Uncharacterized protein</fullName>
    </submittedName>
</protein>
<organism evidence="1 2">
    <name type="scientific">Helicobacter trogontum</name>
    <dbReference type="NCBI Taxonomy" id="50960"/>
    <lineage>
        <taxon>Bacteria</taxon>
        <taxon>Pseudomonadati</taxon>
        <taxon>Campylobacterota</taxon>
        <taxon>Epsilonproteobacteria</taxon>
        <taxon>Campylobacterales</taxon>
        <taxon>Helicobacteraceae</taxon>
        <taxon>Helicobacter</taxon>
    </lineage>
</organism>
<dbReference type="RefSeq" id="WP_052096564.1">
    <property type="nucleotide sequence ID" value="NZ_FZNG01000049.1"/>
</dbReference>
<reference evidence="1 2" key="1">
    <citation type="journal article" date="2014" name="Genome Announc.">
        <title>Draft genome sequences of eight enterohepatic helicobacter species isolated from both laboratory and wild rodents.</title>
        <authorList>
            <person name="Sheh A."/>
            <person name="Shen Z."/>
            <person name="Fox J.G."/>
        </authorList>
    </citation>
    <scope>NUCLEOTIDE SEQUENCE [LARGE SCALE GENOMIC DNA]</scope>
    <source>
        <strain evidence="1 2">ATCC 700114</strain>
    </source>
</reference>
<dbReference type="OrthoDB" id="8480759at2"/>